<dbReference type="Proteomes" id="UP000325273">
    <property type="component" value="Unassembled WGS sequence"/>
</dbReference>
<dbReference type="AlphaFoldDB" id="A0A5B0GIQ0"/>
<evidence type="ECO:0000313" key="2">
    <source>
        <dbReference type="Proteomes" id="UP000325273"/>
    </source>
</evidence>
<name>A0A5B0GIQ0_9BURK</name>
<dbReference type="EMBL" id="VTUZ01000037">
    <property type="protein sequence ID" value="KAA1002561.1"/>
    <property type="molecule type" value="Genomic_DNA"/>
</dbReference>
<keyword evidence="2" id="KW-1185">Reference proteome</keyword>
<evidence type="ECO:0008006" key="3">
    <source>
        <dbReference type="Google" id="ProtNLM"/>
    </source>
</evidence>
<gene>
    <name evidence="1" type="ORF">FVF58_37180</name>
</gene>
<proteinExistence type="predicted"/>
<accession>A0A5B0GIQ0</accession>
<dbReference type="InterPro" id="IPR027417">
    <property type="entry name" value="P-loop_NTPase"/>
</dbReference>
<dbReference type="RefSeq" id="WP_149674685.1">
    <property type="nucleotide sequence ID" value="NZ_VTUZ01000037.1"/>
</dbReference>
<dbReference type="Gene3D" id="3.40.50.300">
    <property type="entry name" value="P-loop containing nucleotide triphosphate hydrolases"/>
    <property type="match status" value="1"/>
</dbReference>
<sequence length="349" mass="39910">MRQILVHCGLHKTATTTIQIALAEQFDRLRSLGFLYPLAGRIDELSGHHNIAWQIARDRRFNRENGDLDALFKEIQAFDGHVLVSTEDFENSVSRIKRFLPLLQRARSIGRSVTFIVYIRSQVSYLESLYQEMLKYGFGDEYAEFADAALAHGSLRLKEWQFQFNYWNLATSLMQLPDCKIVFRSYERMLEESPILDFYNTAGIPLSALPPSLHSRANVRYPSKVSLTQFYGNRVERDLDSHETAVIDQLFGLFTEPIATTAALRRELEQRFAYSNKRVCDYFGIPSAGLVPEGDVSASAPIRISMQKMFSFETQNAIRDIALMRARNQADAARALAQQCVDAWRDSGR</sequence>
<comment type="caution">
    <text evidence="1">The sequence shown here is derived from an EMBL/GenBank/DDBJ whole genome shotgun (WGS) entry which is preliminary data.</text>
</comment>
<evidence type="ECO:0000313" key="1">
    <source>
        <dbReference type="EMBL" id="KAA1002561.1"/>
    </source>
</evidence>
<dbReference type="SUPFAM" id="SSF52540">
    <property type="entry name" value="P-loop containing nucleoside triphosphate hydrolases"/>
    <property type="match status" value="1"/>
</dbReference>
<reference evidence="1 2" key="1">
    <citation type="submission" date="2019-08" db="EMBL/GenBank/DDBJ databases">
        <title>Paraburkholderia sp. DCY113.</title>
        <authorList>
            <person name="Kang J."/>
        </authorList>
    </citation>
    <scope>NUCLEOTIDE SEQUENCE [LARGE SCALE GENOMIC DNA]</scope>
    <source>
        <strain evidence="1 2">DCY113</strain>
    </source>
</reference>
<organism evidence="1 2">
    <name type="scientific">Paraburkholderia panacisoli</name>
    <dbReference type="NCBI Taxonomy" id="2603818"/>
    <lineage>
        <taxon>Bacteria</taxon>
        <taxon>Pseudomonadati</taxon>
        <taxon>Pseudomonadota</taxon>
        <taxon>Betaproteobacteria</taxon>
        <taxon>Burkholderiales</taxon>
        <taxon>Burkholderiaceae</taxon>
        <taxon>Paraburkholderia</taxon>
    </lineage>
</organism>
<protein>
    <recommendedName>
        <fullName evidence="3">Sulfotransferase family protein</fullName>
    </recommendedName>
</protein>